<dbReference type="Gene3D" id="3.90.730.10">
    <property type="entry name" value="Ribonuclease T2-like"/>
    <property type="match status" value="1"/>
</dbReference>
<comment type="caution">
    <text evidence="6">The sequence shown here is derived from an EMBL/GenBank/DDBJ whole genome shotgun (WGS) entry which is preliminary data.</text>
</comment>
<sequence>MEVQHCAESTTKMAYLQPLIFYILSALAIFWLISPSLSSLDNVNDKVTVSLYYETSLCPRCASFISNDLVKVFHTELHTIINLRLVPWSNAEIHCQHGEEECHLNTIHSCVIHFWPDVKEHLEFIRCTEQQCLKGGPVEALWKNCSEKLRLNEEIINKCYTTGFGYKLLLKPAQEYVPWVVVNNQPLRQDFENFVKYVCQAYKGDHKPAACKAQSSNLSPTIYASFAVPQPPVIPVVDFYKLALQWPPSVCSSTLNCKLPIPTEFKIHGIWAQDAHDMPVPPYNSRNPCTHPQPITTPPKLQNLLIGDVALWNQLPTLWPNLASTGSDIGFWFKEWMKHGTCSDFAQHPLSYFQSAIQLRTNLNPAMGLTRGSTYTVRQVADTVFRLIGASPQISCSKHKRTKVLLLGEMFIFYGRPRPSLIFGTPKNCSNLFYGLCNSGSDTIEFP</sequence>
<keyword evidence="5" id="KW-0472">Membrane</keyword>
<proteinExistence type="inferred from homology"/>
<dbReference type="OrthoDB" id="958254at2759"/>
<dbReference type="Pfam" id="PF03227">
    <property type="entry name" value="GILT"/>
    <property type="match status" value="1"/>
</dbReference>
<dbReference type="GO" id="GO:0033897">
    <property type="term" value="F:ribonuclease T2 activity"/>
    <property type="evidence" value="ECO:0007669"/>
    <property type="project" value="InterPro"/>
</dbReference>
<dbReference type="EMBL" id="JAHUZN010000010">
    <property type="protein sequence ID" value="KAG8480144.1"/>
    <property type="molecule type" value="Genomic_DNA"/>
</dbReference>
<dbReference type="GO" id="GO:0003723">
    <property type="term" value="F:RNA binding"/>
    <property type="evidence" value="ECO:0007669"/>
    <property type="project" value="InterPro"/>
</dbReference>
<keyword evidence="7" id="KW-1185">Reference proteome</keyword>
<evidence type="ECO:0000256" key="5">
    <source>
        <dbReference type="SAM" id="Phobius"/>
    </source>
</evidence>
<keyword evidence="5" id="KW-1133">Transmembrane helix</keyword>
<evidence type="ECO:0000256" key="2">
    <source>
        <dbReference type="ARBA" id="ARBA00007469"/>
    </source>
</evidence>
<keyword evidence="5" id="KW-0812">Transmembrane</keyword>
<dbReference type="InterPro" id="IPR004911">
    <property type="entry name" value="Interferon-induced_GILT"/>
</dbReference>
<gene>
    <name evidence="6" type="ORF">CXB51_024890</name>
</gene>
<dbReference type="PANTHER" id="PTHR13234">
    <property type="entry name" value="GAMMA-INTERFERON INDUCIBLE LYSOSOMAL THIOL REDUCTASE GILT"/>
    <property type="match status" value="1"/>
</dbReference>
<dbReference type="SUPFAM" id="SSF55895">
    <property type="entry name" value="Ribonuclease Rh-like"/>
    <property type="match status" value="1"/>
</dbReference>
<dbReference type="Pfam" id="PF00445">
    <property type="entry name" value="Ribonuclease_T2"/>
    <property type="match status" value="1"/>
</dbReference>
<reference evidence="6 7" key="1">
    <citation type="journal article" date="2021" name="bioRxiv">
        <title>The Gossypium anomalum genome as a resource for cotton improvement and evolutionary analysis of hybrid incompatibility.</title>
        <authorList>
            <person name="Grover C.E."/>
            <person name="Yuan D."/>
            <person name="Arick M.A."/>
            <person name="Miller E.R."/>
            <person name="Hu G."/>
            <person name="Peterson D.G."/>
            <person name="Wendel J.F."/>
            <person name="Udall J.A."/>
        </authorList>
    </citation>
    <scope>NUCLEOTIDE SEQUENCE [LARGE SCALE GENOMIC DNA]</scope>
    <source>
        <strain evidence="6">JFW-Udall</strain>
        <tissue evidence="6">Leaf</tissue>
    </source>
</reference>
<comment type="similarity">
    <text evidence="2 4">Belongs to the RNase T2 family.</text>
</comment>
<protein>
    <submittedName>
        <fullName evidence="6">Uncharacterized protein</fullName>
    </submittedName>
</protein>
<keyword evidence="3" id="KW-0325">Glycoprotein</keyword>
<evidence type="ECO:0000256" key="3">
    <source>
        <dbReference type="ARBA" id="ARBA00023180"/>
    </source>
</evidence>
<dbReference type="InterPro" id="IPR001568">
    <property type="entry name" value="RNase_T2-like"/>
</dbReference>
<feature type="transmembrane region" description="Helical" evidence="5">
    <location>
        <begin position="19"/>
        <end position="37"/>
    </location>
</feature>
<accession>A0A8J6CPR5</accession>
<name>A0A8J6CPR5_9ROSI</name>
<dbReference type="Proteomes" id="UP000701853">
    <property type="component" value="Chromosome 10"/>
</dbReference>
<evidence type="ECO:0000313" key="7">
    <source>
        <dbReference type="Proteomes" id="UP000701853"/>
    </source>
</evidence>
<comment type="similarity">
    <text evidence="1">Belongs to the GILT family.</text>
</comment>
<dbReference type="InterPro" id="IPR036430">
    <property type="entry name" value="RNase_T2-like_sf"/>
</dbReference>
<evidence type="ECO:0000256" key="4">
    <source>
        <dbReference type="RuleBase" id="RU004328"/>
    </source>
</evidence>
<dbReference type="AlphaFoldDB" id="A0A8J6CPR5"/>
<dbReference type="GO" id="GO:0016671">
    <property type="term" value="F:oxidoreductase activity, acting on a sulfur group of donors, disulfide as acceptor"/>
    <property type="evidence" value="ECO:0007669"/>
    <property type="project" value="InterPro"/>
</dbReference>
<evidence type="ECO:0000313" key="6">
    <source>
        <dbReference type="EMBL" id="KAG8480144.1"/>
    </source>
</evidence>
<evidence type="ECO:0000256" key="1">
    <source>
        <dbReference type="ARBA" id="ARBA00005679"/>
    </source>
</evidence>
<organism evidence="6 7">
    <name type="scientific">Gossypium anomalum</name>
    <dbReference type="NCBI Taxonomy" id="47600"/>
    <lineage>
        <taxon>Eukaryota</taxon>
        <taxon>Viridiplantae</taxon>
        <taxon>Streptophyta</taxon>
        <taxon>Embryophyta</taxon>
        <taxon>Tracheophyta</taxon>
        <taxon>Spermatophyta</taxon>
        <taxon>Magnoliopsida</taxon>
        <taxon>eudicotyledons</taxon>
        <taxon>Gunneridae</taxon>
        <taxon>Pentapetalae</taxon>
        <taxon>rosids</taxon>
        <taxon>malvids</taxon>
        <taxon>Malvales</taxon>
        <taxon>Malvaceae</taxon>
        <taxon>Malvoideae</taxon>
        <taxon>Gossypium</taxon>
    </lineage>
</organism>
<dbReference type="PANTHER" id="PTHR13234:SF64">
    <property type="entry name" value="SAPOSIN A-TYPE DOMAIN-CONTAINING PROTEIN"/>
    <property type="match status" value="1"/>
</dbReference>